<dbReference type="InterPro" id="IPR053737">
    <property type="entry name" value="Type_II_TA_Toxin"/>
</dbReference>
<proteinExistence type="predicted"/>
<dbReference type="Pfam" id="PF02661">
    <property type="entry name" value="Fic"/>
    <property type="match status" value="1"/>
</dbReference>
<dbReference type="InterPro" id="IPR003812">
    <property type="entry name" value="Fido"/>
</dbReference>
<dbReference type="OrthoDB" id="9802752at2"/>
<evidence type="ECO:0000313" key="3">
    <source>
        <dbReference type="Proteomes" id="UP000027982"/>
    </source>
</evidence>
<dbReference type="AlphaFoldDB" id="A0A068NNX7"/>
<dbReference type="SUPFAM" id="SSF140931">
    <property type="entry name" value="Fic-like"/>
    <property type="match status" value="1"/>
</dbReference>
<dbReference type="KEGG" id="fgi:OP10G_1699"/>
<dbReference type="RefSeq" id="WP_025226335.1">
    <property type="nucleotide sequence ID" value="NZ_CP007139.1"/>
</dbReference>
<dbReference type="PIRSF" id="PIRSF018297">
    <property type="entry name" value="Doc"/>
    <property type="match status" value="1"/>
</dbReference>
<name>A0A068NNX7_FIMGI</name>
<organism evidence="2 3">
    <name type="scientific">Fimbriimonas ginsengisoli Gsoil 348</name>
    <dbReference type="NCBI Taxonomy" id="661478"/>
    <lineage>
        <taxon>Bacteria</taxon>
        <taxon>Bacillati</taxon>
        <taxon>Armatimonadota</taxon>
        <taxon>Fimbriimonadia</taxon>
        <taxon>Fimbriimonadales</taxon>
        <taxon>Fimbriimonadaceae</taxon>
        <taxon>Fimbriimonas</taxon>
    </lineage>
</organism>
<accession>A0A068NNX7</accession>
<dbReference type="PROSITE" id="PS51459">
    <property type="entry name" value="FIDO"/>
    <property type="match status" value="1"/>
</dbReference>
<evidence type="ECO:0000259" key="1">
    <source>
        <dbReference type="PROSITE" id="PS51459"/>
    </source>
</evidence>
<dbReference type="HOGENOM" id="CLU_115697_4_0_0"/>
<keyword evidence="3" id="KW-1185">Reference proteome</keyword>
<dbReference type="Proteomes" id="UP000027982">
    <property type="component" value="Chromosome"/>
</dbReference>
<feature type="domain" description="Fido" evidence="1">
    <location>
        <begin position="8"/>
        <end position="130"/>
    </location>
</feature>
<dbReference type="PANTHER" id="PTHR39426:SF1">
    <property type="entry name" value="HOMOLOGY TO DEATH-ON-CURING PROTEIN OF PHAGE P1"/>
    <property type="match status" value="1"/>
</dbReference>
<gene>
    <name evidence="2" type="ORF">OP10G_1699</name>
</gene>
<dbReference type="Gene3D" id="1.20.120.1870">
    <property type="entry name" value="Fic/DOC protein, Fido domain"/>
    <property type="match status" value="1"/>
</dbReference>
<dbReference type="NCBIfam" id="TIGR01550">
    <property type="entry name" value="DOC_P1"/>
    <property type="match status" value="1"/>
</dbReference>
<dbReference type="InterPro" id="IPR006440">
    <property type="entry name" value="Doc"/>
</dbReference>
<dbReference type="eggNOG" id="COG3654">
    <property type="taxonomic scope" value="Bacteria"/>
</dbReference>
<dbReference type="PANTHER" id="PTHR39426">
    <property type="entry name" value="HOMOLOGY TO DEATH-ON-CURING PROTEIN OF PHAGE P1"/>
    <property type="match status" value="1"/>
</dbReference>
<dbReference type="InterPro" id="IPR036597">
    <property type="entry name" value="Fido-like_dom_sf"/>
</dbReference>
<protein>
    <submittedName>
        <fullName evidence="2">Death on curing protein, Doc toxin</fullName>
    </submittedName>
</protein>
<dbReference type="GO" id="GO:0016301">
    <property type="term" value="F:kinase activity"/>
    <property type="evidence" value="ECO:0007669"/>
    <property type="project" value="InterPro"/>
</dbReference>
<dbReference type="STRING" id="661478.OP10G_1699"/>
<evidence type="ECO:0000313" key="2">
    <source>
        <dbReference type="EMBL" id="AIE85067.1"/>
    </source>
</evidence>
<sequence>MTVEPRFISWDDALVIHEDSLLNYGGRIGLPHPGHLESALDAPRNLYLYECHEDDDRPAIALLAAAYWVHLALAHAFADGNKRVGFSSAVLFLYTNGYELEIDPDEAYDLGIAVAEREIDRGRLAKRLEPSLTALED</sequence>
<dbReference type="EMBL" id="CP007139">
    <property type="protein sequence ID" value="AIE85067.1"/>
    <property type="molecule type" value="Genomic_DNA"/>
</dbReference>
<reference evidence="2 3" key="1">
    <citation type="journal article" date="2014" name="PLoS ONE">
        <title>The first complete genome sequence of the class fimbriimonadia in the phylum armatimonadetes.</title>
        <authorList>
            <person name="Hu Z.Y."/>
            <person name="Wang Y.Z."/>
            <person name="Im W.T."/>
            <person name="Wang S.Y."/>
            <person name="Zhao G.P."/>
            <person name="Zheng H.J."/>
            <person name="Quan Z.X."/>
        </authorList>
    </citation>
    <scope>NUCLEOTIDE SEQUENCE [LARGE SCALE GENOMIC DNA]</scope>
    <source>
        <strain evidence="2">Gsoil 348</strain>
    </source>
</reference>